<dbReference type="AlphaFoldDB" id="A0A495MLD4"/>
<dbReference type="PANTHER" id="PTHR32305">
    <property type="match status" value="1"/>
</dbReference>
<keyword evidence="3" id="KW-1185">Reference proteome</keyword>
<dbReference type="OrthoDB" id="878730at2"/>
<dbReference type="Gene3D" id="2.180.10.10">
    <property type="entry name" value="RHS repeat-associated core"/>
    <property type="match status" value="1"/>
</dbReference>
<dbReference type="PANTHER" id="PTHR32305:SF15">
    <property type="entry name" value="PROTEIN RHSA-RELATED"/>
    <property type="match status" value="1"/>
</dbReference>
<feature type="compositionally biased region" description="Low complexity" evidence="1">
    <location>
        <begin position="165"/>
        <end position="182"/>
    </location>
</feature>
<dbReference type="InterPro" id="IPR050708">
    <property type="entry name" value="T6SS_VgrG/RHS"/>
</dbReference>
<dbReference type="Proteomes" id="UP000277579">
    <property type="component" value="Unassembled WGS sequence"/>
</dbReference>
<proteinExistence type="predicted"/>
<dbReference type="InterPro" id="IPR022385">
    <property type="entry name" value="Rhs_assc_core"/>
</dbReference>
<evidence type="ECO:0000313" key="3">
    <source>
        <dbReference type="Proteomes" id="UP000277579"/>
    </source>
</evidence>
<comment type="caution">
    <text evidence="2">The sequence shown here is derived from an EMBL/GenBank/DDBJ whole genome shotgun (WGS) entry which is preliminary data.</text>
</comment>
<organism evidence="2 3">
    <name type="scientific">Flavobacterium endophyticum</name>
    <dbReference type="NCBI Taxonomy" id="1540163"/>
    <lineage>
        <taxon>Bacteria</taxon>
        <taxon>Pseudomonadati</taxon>
        <taxon>Bacteroidota</taxon>
        <taxon>Flavobacteriia</taxon>
        <taxon>Flavobacteriales</taxon>
        <taxon>Flavobacteriaceae</taxon>
        <taxon>Flavobacterium</taxon>
    </lineage>
</organism>
<dbReference type="EMBL" id="RBLC01000001">
    <property type="protein sequence ID" value="RKS26190.1"/>
    <property type="molecule type" value="Genomic_DNA"/>
</dbReference>
<feature type="region of interest" description="Disordered" evidence="1">
    <location>
        <begin position="226"/>
        <end position="252"/>
    </location>
</feature>
<protein>
    <submittedName>
        <fullName evidence="2">RHS repeat-associated protein</fullName>
    </submittedName>
</protein>
<gene>
    <name evidence="2" type="ORF">CLV94_1247</name>
</gene>
<accession>A0A495MLD4</accession>
<dbReference type="NCBIfam" id="TIGR03696">
    <property type="entry name" value="Rhs_assc_core"/>
    <property type="match status" value="1"/>
</dbReference>
<reference evidence="2 3" key="1">
    <citation type="submission" date="2018-10" db="EMBL/GenBank/DDBJ databases">
        <title>Genomic Encyclopedia of Archaeal and Bacterial Type Strains, Phase II (KMG-II): from individual species to whole genera.</title>
        <authorList>
            <person name="Goeker M."/>
        </authorList>
    </citation>
    <scope>NUCLEOTIDE SEQUENCE [LARGE SCALE GENOMIC DNA]</scope>
    <source>
        <strain evidence="2 3">DSM 29537</strain>
    </source>
</reference>
<feature type="region of interest" description="Disordered" evidence="1">
    <location>
        <begin position="156"/>
        <end position="192"/>
    </location>
</feature>
<name>A0A495MLD4_9FLAO</name>
<evidence type="ECO:0000313" key="2">
    <source>
        <dbReference type="EMBL" id="RKS26190.1"/>
    </source>
</evidence>
<sequence>MGLDWYDYGARNYDPAIGRWMNMDPAAEQGRRWSPYAYAMDNPVYFIDPDGMWPWPSWKSIKASVKTTVKDVKTYVNKQVAEIKYDLSKAGEKTGFTHAANWFKAKGTSISNGFDLTVKNPDNANKGIVKKPQGGRDVKTAEVDVLVQLATFLTPGGFPTDDSGSNNTKSNTVTTNKTTNPTMSDANEGDEVTIETENSRAVPVIGNNPSQVQTFKKDTIVKKEDINKVRNNDAKEKRKAYEEAKRNNSNGG</sequence>
<feature type="compositionally biased region" description="Basic and acidic residues" evidence="1">
    <location>
        <begin position="226"/>
        <end position="246"/>
    </location>
</feature>
<evidence type="ECO:0000256" key="1">
    <source>
        <dbReference type="SAM" id="MobiDB-lite"/>
    </source>
</evidence>